<feature type="transmembrane region" description="Helical" evidence="5">
    <location>
        <begin position="133"/>
        <end position="154"/>
    </location>
</feature>
<feature type="transmembrane region" description="Helical" evidence="5">
    <location>
        <begin position="57"/>
        <end position="76"/>
    </location>
</feature>
<keyword evidence="5" id="KW-0472">Membrane</keyword>
<dbReference type="RefSeq" id="WP_129129185.1">
    <property type="nucleotide sequence ID" value="NZ_SDHW01000001.1"/>
</dbReference>
<comment type="similarity">
    <text evidence="1">Belongs to the peptidase S26 family.</text>
</comment>
<evidence type="ECO:0000259" key="6">
    <source>
        <dbReference type="Pfam" id="PF10502"/>
    </source>
</evidence>
<dbReference type="InterPro" id="IPR019533">
    <property type="entry name" value="Peptidase_S26"/>
</dbReference>
<evidence type="ECO:0000256" key="4">
    <source>
        <dbReference type="PIRSR" id="PIRSR600223-1"/>
    </source>
</evidence>
<feature type="active site" evidence="4">
    <location>
        <position position="158"/>
    </location>
</feature>
<keyword evidence="5" id="KW-0812">Transmembrane</keyword>
<dbReference type="CDD" id="cd06530">
    <property type="entry name" value="S26_SPase_I"/>
    <property type="match status" value="2"/>
</dbReference>
<dbReference type="GO" id="GO:0004252">
    <property type="term" value="F:serine-type endopeptidase activity"/>
    <property type="evidence" value="ECO:0007669"/>
    <property type="project" value="InterPro"/>
</dbReference>
<feature type="active site" evidence="4">
    <location>
        <position position="283"/>
    </location>
</feature>
<reference evidence="7 8" key="1">
    <citation type="submission" date="2019-01" db="EMBL/GenBank/DDBJ databases">
        <title>Lacibacter sp. strain TTM-7.</title>
        <authorList>
            <person name="Chen W.-M."/>
        </authorList>
    </citation>
    <scope>NUCLEOTIDE SEQUENCE [LARGE SCALE GENOMIC DNA]</scope>
    <source>
        <strain evidence="7 8">TTM-7</strain>
    </source>
</reference>
<evidence type="ECO:0000256" key="5">
    <source>
        <dbReference type="SAM" id="Phobius"/>
    </source>
</evidence>
<evidence type="ECO:0000313" key="7">
    <source>
        <dbReference type="EMBL" id="RXK61813.1"/>
    </source>
</evidence>
<dbReference type="SUPFAM" id="SSF51306">
    <property type="entry name" value="LexA/Signal peptidase"/>
    <property type="match status" value="1"/>
</dbReference>
<dbReference type="GO" id="GO:0016020">
    <property type="term" value="C:membrane"/>
    <property type="evidence" value="ECO:0007669"/>
    <property type="project" value="InterPro"/>
</dbReference>
<dbReference type="PANTHER" id="PTHR43390:SF1">
    <property type="entry name" value="CHLOROPLAST PROCESSING PEPTIDASE"/>
    <property type="match status" value="1"/>
</dbReference>
<proteinExistence type="inferred from homology"/>
<feature type="domain" description="Peptidase S26" evidence="6">
    <location>
        <begin position="128"/>
        <end position="319"/>
    </location>
</feature>
<feature type="domain" description="Peptidase S26" evidence="6">
    <location>
        <begin position="453"/>
        <end position="498"/>
    </location>
</feature>
<dbReference type="Gene3D" id="2.10.109.10">
    <property type="entry name" value="Umud Fragment, subunit A"/>
    <property type="match status" value="2"/>
</dbReference>
<evidence type="ECO:0000313" key="8">
    <source>
        <dbReference type="Proteomes" id="UP000290204"/>
    </source>
</evidence>
<comment type="caution">
    <text evidence="7">The sequence shown here is derived from an EMBL/GenBank/DDBJ whole genome shotgun (WGS) entry which is preliminary data.</text>
</comment>
<dbReference type="EMBL" id="SDHW01000001">
    <property type="protein sequence ID" value="RXK61813.1"/>
    <property type="molecule type" value="Genomic_DNA"/>
</dbReference>
<protein>
    <recommendedName>
        <fullName evidence="2">Signal peptidase I</fullName>
    </recommendedName>
    <alternativeName>
        <fullName evidence="3">Leader peptidase I</fullName>
    </alternativeName>
</protein>
<gene>
    <name evidence="7" type="ORF">ESA94_02020</name>
</gene>
<keyword evidence="8" id="KW-1185">Reference proteome</keyword>
<dbReference type="Pfam" id="PF18936">
    <property type="entry name" value="DUF5684"/>
    <property type="match status" value="1"/>
</dbReference>
<organism evidence="7 8">
    <name type="scientific">Lacibacter luteus</name>
    <dbReference type="NCBI Taxonomy" id="2508719"/>
    <lineage>
        <taxon>Bacteria</taxon>
        <taxon>Pseudomonadati</taxon>
        <taxon>Bacteroidota</taxon>
        <taxon>Chitinophagia</taxon>
        <taxon>Chitinophagales</taxon>
        <taxon>Chitinophagaceae</taxon>
        <taxon>Lacibacter</taxon>
    </lineage>
</organism>
<dbReference type="PRINTS" id="PR00727">
    <property type="entry name" value="LEADERPTASE"/>
</dbReference>
<dbReference type="InterPro" id="IPR036286">
    <property type="entry name" value="LexA/Signal_pep-like_sf"/>
</dbReference>
<dbReference type="Pfam" id="PF10502">
    <property type="entry name" value="Peptidase_S26"/>
    <property type="match status" value="2"/>
</dbReference>
<dbReference type="GO" id="GO:0006465">
    <property type="term" value="P:signal peptide processing"/>
    <property type="evidence" value="ECO:0007669"/>
    <property type="project" value="InterPro"/>
</dbReference>
<dbReference type="InterPro" id="IPR043739">
    <property type="entry name" value="DUF5684"/>
</dbReference>
<keyword evidence="5" id="KW-1133">Transmembrane helix</keyword>
<dbReference type="AlphaFoldDB" id="A0A4Q1CLD9"/>
<accession>A0A4Q1CLD9</accession>
<evidence type="ECO:0000256" key="1">
    <source>
        <dbReference type="ARBA" id="ARBA00009370"/>
    </source>
</evidence>
<dbReference type="Proteomes" id="UP000290204">
    <property type="component" value="Unassembled WGS sequence"/>
</dbReference>
<dbReference type="OrthoDB" id="9802919at2"/>
<sequence>MEGNEILGIFLIGLLVILLPAIGLYGMFKKAGVAPWAAFVPFYNTWVMVELAGMKKYWFFLQFLPIVGWFISIAIIIDFVKAYGKFKFWEHALTVLASPLYFIYLGFNKTDKYLGAEAITAHKKSTTREWVDAAIFAIVAAGLIRMFVFEAYVIPTPSMERSLLVNDFLFVSKTAYGTRVPNTPLAFPLVHHTLPIVKTKSYLEWIKLDYRRWFAKPVKRNDVVVFNLPVGDTVINDEERYGSKVTYYDALRSEFNGNRTALWDAYGDIIITRPVDKRENFIKRAVAVAGDTLEIRNGVVFINGKPGETPPHSETNYVLKTKGQPLDYAAIEEEYGIRADVGEVRDLGNNLYEIFLTKEQVAVFSKLSFVETLTPVNYAYEKDTRGIGGIDVYPNDSVYCKWTIDNYGPLFIPKRGATIQLTVENYSRYERVIRTYEHNDFEMKDGKFYVNGTATDKYTFKLDYYWLMGDNRHNSLDSRYWGFVPEDHVVGKASLIFFSWNKGPRWNRIFRSIK</sequence>
<evidence type="ECO:0000256" key="2">
    <source>
        <dbReference type="ARBA" id="ARBA00019232"/>
    </source>
</evidence>
<feature type="transmembrane region" description="Helical" evidence="5">
    <location>
        <begin position="6"/>
        <end position="26"/>
    </location>
</feature>
<dbReference type="PANTHER" id="PTHR43390">
    <property type="entry name" value="SIGNAL PEPTIDASE I"/>
    <property type="match status" value="1"/>
</dbReference>
<dbReference type="InterPro" id="IPR000223">
    <property type="entry name" value="Pept_S26A_signal_pept_1"/>
</dbReference>
<evidence type="ECO:0000256" key="3">
    <source>
        <dbReference type="ARBA" id="ARBA00029906"/>
    </source>
</evidence>
<name>A0A4Q1CLD9_9BACT</name>
<feature type="transmembrane region" description="Helical" evidence="5">
    <location>
        <begin position="88"/>
        <end position="107"/>
    </location>
</feature>